<keyword evidence="1" id="KW-0812">Transmembrane</keyword>
<organism evidence="2 3">
    <name type="scientific">Pseudomonas phage UNO-G1W1</name>
    <dbReference type="NCBI Taxonomy" id="3136609"/>
    <lineage>
        <taxon>Viruses</taxon>
        <taxon>Duplodnaviria</taxon>
        <taxon>Heunggongvirae</taxon>
        <taxon>Uroviricota</taxon>
        <taxon>Caudoviricetes</taxon>
        <taxon>Vandenendeviridae</taxon>
        <taxon>Gorskivirinae</taxon>
        <taxon>Omahavirus</taxon>
        <taxon>Omahavirus UNOG1W1</taxon>
    </lineage>
</organism>
<gene>
    <name evidence="2" type="ORF">ISREJYDI_CDS0105</name>
</gene>
<keyword evidence="3" id="KW-1185">Reference proteome</keyword>
<sequence length="178" mass="18799">MSGNVLTYDPSSVTISVCGWIVPGIVSVSLVWKSEAFHVRKGIRGVHTRVYSADRQATLVIELLPTSIANDVFTSIVLQDAANHAGLLDPVSLKDSSGTSRFTTSQAFLHTFPEMTFNAEGIVTRKWEIEILSFVTASGNVGGNASNGIDINDIISGAMSSASDIVSDGLGAVSGYFT</sequence>
<keyword evidence="1" id="KW-0472">Membrane</keyword>
<evidence type="ECO:0000256" key="1">
    <source>
        <dbReference type="SAM" id="Phobius"/>
    </source>
</evidence>
<evidence type="ECO:0000313" key="3">
    <source>
        <dbReference type="Proteomes" id="UP001447006"/>
    </source>
</evidence>
<evidence type="ECO:0000313" key="2">
    <source>
        <dbReference type="EMBL" id="WYN05070.1"/>
    </source>
</evidence>
<proteinExistence type="predicted"/>
<dbReference type="Proteomes" id="UP001447006">
    <property type="component" value="Segment"/>
</dbReference>
<keyword evidence="1" id="KW-1133">Transmembrane helix</keyword>
<accession>A0AAX4MVP1</accession>
<dbReference type="EMBL" id="PP551948">
    <property type="protein sequence ID" value="WYN05070.1"/>
    <property type="molecule type" value="Genomic_DNA"/>
</dbReference>
<reference evidence="2 3" key="1">
    <citation type="submission" date="2024-03" db="EMBL/GenBank/DDBJ databases">
        <title>Complete Genome Sequence of a Pseudomonas fluorescens Bacteriophage UNO-G1W1 isolated from freshwater ice in Nebraska.</title>
        <authorList>
            <person name="Neville A.J."/>
            <person name="Schulze T.T."/>
            <person name="Davis P.H."/>
        </authorList>
    </citation>
    <scope>NUCLEOTIDE SEQUENCE [LARGE SCALE GENOMIC DNA]</scope>
</reference>
<feature type="transmembrane region" description="Helical" evidence="1">
    <location>
        <begin position="12"/>
        <end position="32"/>
    </location>
</feature>
<protein>
    <submittedName>
        <fullName evidence="2">Virion structural protein</fullName>
    </submittedName>
</protein>
<name>A0AAX4MVP1_9CAUD</name>